<gene>
    <name evidence="2" type="ORF">TRFO_41213</name>
</gene>
<organism evidence="2 3">
    <name type="scientific">Tritrichomonas foetus</name>
    <dbReference type="NCBI Taxonomy" id="1144522"/>
    <lineage>
        <taxon>Eukaryota</taxon>
        <taxon>Metamonada</taxon>
        <taxon>Parabasalia</taxon>
        <taxon>Tritrichomonadida</taxon>
        <taxon>Tritrichomonadidae</taxon>
        <taxon>Tritrichomonas</taxon>
    </lineage>
</organism>
<dbReference type="VEuPathDB" id="TrichDB:TRFO_41213"/>
<proteinExistence type="predicted"/>
<evidence type="ECO:0000313" key="2">
    <source>
        <dbReference type="EMBL" id="OHT17198.1"/>
    </source>
</evidence>
<keyword evidence="1" id="KW-0472">Membrane</keyword>
<reference evidence="2" key="1">
    <citation type="submission" date="2016-10" db="EMBL/GenBank/DDBJ databases">
        <authorList>
            <person name="Benchimol M."/>
            <person name="Almeida L.G."/>
            <person name="Vasconcelos A.T."/>
            <person name="Perreira-Neves A."/>
            <person name="Rosa I.A."/>
            <person name="Tasca T."/>
            <person name="Bogo M.R."/>
            <person name="de Souza W."/>
        </authorList>
    </citation>
    <scope>NUCLEOTIDE SEQUENCE [LARGE SCALE GENOMIC DNA]</scope>
    <source>
        <strain evidence="2">K</strain>
    </source>
</reference>
<dbReference type="Proteomes" id="UP000179807">
    <property type="component" value="Unassembled WGS sequence"/>
</dbReference>
<dbReference type="AlphaFoldDB" id="A0A1J4L5H9"/>
<feature type="transmembrane region" description="Helical" evidence="1">
    <location>
        <begin position="45"/>
        <end position="62"/>
    </location>
</feature>
<dbReference type="RefSeq" id="XP_068370334.1">
    <property type="nucleotide sequence ID" value="XM_068513638.1"/>
</dbReference>
<dbReference type="GeneID" id="94848342"/>
<evidence type="ECO:0000313" key="3">
    <source>
        <dbReference type="Proteomes" id="UP000179807"/>
    </source>
</evidence>
<dbReference type="EMBL" id="MLAK01000027">
    <property type="protein sequence ID" value="OHT17198.1"/>
    <property type="molecule type" value="Genomic_DNA"/>
</dbReference>
<comment type="caution">
    <text evidence="2">The sequence shown here is derived from an EMBL/GenBank/DDBJ whole genome shotgun (WGS) entry which is preliminary data.</text>
</comment>
<keyword evidence="3" id="KW-1185">Reference proteome</keyword>
<feature type="transmembrane region" description="Helical" evidence="1">
    <location>
        <begin position="91"/>
        <end position="108"/>
    </location>
</feature>
<keyword evidence="1" id="KW-1133">Transmembrane helix</keyword>
<evidence type="ECO:0008006" key="4">
    <source>
        <dbReference type="Google" id="ProtNLM"/>
    </source>
</evidence>
<feature type="transmembrane region" description="Helical" evidence="1">
    <location>
        <begin position="114"/>
        <end position="134"/>
    </location>
</feature>
<evidence type="ECO:0000256" key="1">
    <source>
        <dbReference type="SAM" id="Phobius"/>
    </source>
</evidence>
<sequence>MDTGDEVVRRNIKPDEAEILDQDQQQQVIDNLKAEYESMLKTQRIAFSILVAIVSIVCFFAANSTGQYKIFIAGAFSYISLILCDNFNKSWCWLVTAGFELVSLFISYQNRYNIQRLALISIHIGYLILIIFLVSSHHFSQSFPDEINRLQKLKYGSKLA</sequence>
<keyword evidence="1" id="KW-0812">Transmembrane</keyword>
<accession>A0A1J4L5H9</accession>
<name>A0A1J4L5H9_9EUKA</name>
<protein>
    <recommendedName>
        <fullName evidence="4">Transmembrane protein</fullName>
    </recommendedName>
</protein>